<organism evidence="6 7">
    <name type="scientific">Pseudoglutamicibacter albus</name>
    <dbReference type="NCBI Taxonomy" id="98671"/>
    <lineage>
        <taxon>Bacteria</taxon>
        <taxon>Bacillati</taxon>
        <taxon>Actinomycetota</taxon>
        <taxon>Actinomycetes</taxon>
        <taxon>Micrococcales</taxon>
        <taxon>Micrococcaceae</taxon>
        <taxon>Pseudoglutamicibacter</taxon>
    </lineage>
</organism>
<dbReference type="PRINTS" id="PR00502">
    <property type="entry name" value="NUDIXFAMILY"/>
</dbReference>
<feature type="domain" description="Nudix hydrolase" evidence="5">
    <location>
        <begin position="15"/>
        <end position="149"/>
    </location>
</feature>
<accession>A0ABU1YXB9</accession>
<dbReference type="PROSITE" id="PS00893">
    <property type="entry name" value="NUDIX_BOX"/>
    <property type="match status" value="1"/>
</dbReference>
<evidence type="ECO:0000259" key="5">
    <source>
        <dbReference type="PROSITE" id="PS51462"/>
    </source>
</evidence>
<keyword evidence="3 4" id="KW-0378">Hydrolase</keyword>
<proteinExistence type="inferred from homology"/>
<protein>
    <submittedName>
        <fullName evidence="6">8-oxo-dGTP pyrophosphatase MutT (NUDIX family)</fullName>
    </submittedName>
</protein>
<evidence type="ECO:0000313" key="7">
    <source>
        <dbReference type="Proteomes" id="UP001180715"/>
    </source>
</evidence>
<dbReference type="InterPro" id="IPR000086">
    <property type="entry name" value="NUDIX_hydrolase_dom"/>
</dbReference>
<dbReference type="Gene3D" id="3.90.79.10">
    <property type="entry name" value="Nucleoside Triphosphate Pyrophosphohydrolase"/>
    <property type="match status" value="1"/>
</dbReference>
<comment type="caution">
    <text evidence="6">The sequence shown here is derived from an EMBL/GenBank/DDBJ whole genome shotgun (WGS) entry which is preliminary data.</text>
</comment>
<dbReference type="PANTHER" id="PTHR43046">
    <property type="entry name" value="GDP-MANNOSE MANNOSYL HYDROLASE"/>
    <property type="match status" value="1"/>
</dbReference>
<comment type="similarity">
    <text evidence="2 4">Belongs to the Nudix hydrolase family.</text>
</comment>
<dbReference type="EMBL" id="JAVDXX010000001">
    <property type="protein sequence ID" value="MDR7293007.1"/>
    <property type="molecule type" value="Genomic_DNA"/>
</dbReference>
<reference evidence="6" key="1">
    <citation type="submission" date="2023-07" db="EMBL/GenBank/DDBJ databases">
        <title>Sequencing the genomes of 1000 actinobacteria strains.</title>
        <authorList>
            <person name="Klenk H.-P."/>
        </authorList>
    </citation>
    <scope>NUCLEOTIDE SEQUENCE</scope>
    <source>
        <strain evidence="6">DSM 13068</strain>
    </source>
</reference>
<dbReference type="RefSeq" id="WP_232219245.1">
    <property type="nucleotide sequence ID" value="NZ_JAKRCW010000004.1"/>
</dbReference>
<dbReference type="InterPro" id="IPR020084">
    <property type="entry name" value="NUDIX_hydrolase_CS"/>
</dbReference>
<evidence type="ECO:0000256" key="4">
    <source>
        <dbReference type="RuleBase" id="RU003476"/>
    </source>
</evidence>
<dbReference type="InterPro" id="IPR015797">
    <property type="entry name" value="NUDIX_hydrolase-like_dom_sf"/>
</dbReference>
<name>A0ABU1YXB9_9MICC</name>
<evidence type="ECO:0000313" key="6">
    <source>
        <dbReference type="EMBL" id="MDR7293007.1"/>
    </source>
</evidence>
<dbReference type="PANTHER" id="PTHR43046:SF2">
    <property type="entry name" value="8-OXO-DGTP DIPHOSPHATASE-RELATED"/>
    <property type="match status" value="1"/>
</dbReference>
<dbReference type="InterPro" id="IPR020476">
    <property type="entry name" value="Nudix_hydrolase"/>
</dbReference>
<dbReference type="PROSITE" id="PS51462">
    <property type="entry name" value="NUDIX"/>
    <property type="match status" value="1"/>
</dbReference>
<dbReference type="CDD" id="cd04690">
    <property type="entry name" value="NUDIX_Hydrolase"/>
    <property type="match status" value="1"/>
</dbReference>
<sequence>MASTHMTSTHQDSINKPITVSAVRVLDTSGRILLVRKKGTSKWMQPGGKPEPGEQPVEAAVRELSEEIGLFLPQSRFTHRGVWQGWAANEANTPLIAYLFDVDYVEDVDGSVCADAELAEIAWRDPAEALEDMSIAPLLREHVLPRIVNS</sequence>
<evidence type="ECO:0000256" key="1">
    <source>
        <dbReference type="ARBA" id="ARBA00001946"/>
    </source>
</evidence>
<keyword evidence="7" id="KW-1185">Reference proteome</keyword>
<gene>
    <name evidence="6" type="ORF">J2S67_000275</name>
</gene>
<dbReference type="Proteomes" id="UP001180715">
    <property type="component" value="Unassembled WGS sequence"/>
</dbReference>
<dbReference type="Pfam" id="PF00293">
    <property type="entry name" value="NUDIX"/>
    <property type="match status" value="1"/>
</dbReference>
<evidence type="ECO:0000256" key="3">
    <source>
        <dbReference type="ARBA" id="ARBA00022801"/>
    </source>
</evidence>
<dbReference type="SUPFAM" id="SSF55811">
    <property type="entry name" value="Nudix"/>
    <property type="match status" value="1"/>
</dbReference>
<comment type="cofactor">
    <cofactor evidence="1">
        <name>Mg(2+)</name>
        <dbReference type="ChEBI" id="CHEBI:18420"/>
    </cofactor>
</comment>
<evidence type="ECO:0000256" key="2">
    <source>
        <dbReference type="ARBA" id="ARBA00005582"/>
    </source>
</evidence>